<comment type="caution">
    <text evidence="4">The sequence shown here is derived from an EMBL/GenBank/DDBJ whole genome shotgun (WGS) entry which is preliminary data.</text>
</comment>
<organism evidence="4 5">
    <name type="scientific">Candidatus Aeolococcus gillhamiae</name>
    <dbReference type="NCBI Taxonomy" id="3127015"/>
    <lineage>
        <taxon>Bacteria</taxon>
        <taxon>Bacillati</taxon>
        <taxon>Candidatus Dormiibacterota</taxon>
        <taxon>Candidatus Dormibacteria</taxon>
        <taxon>Candidatus Aeolococcales</taxon>
        <taxon>Candidatus Aeolococcaceae</taxon>
        <taxon>Candidatus Aeolococcus</taxon>
    </lineage>
</organism>
<evidence type="ECO:0000313" key="5">
    <source>
        <dbReference type="Proteomes" id="UP000248724"/>
    </source>
</evidence>
<accession>A0A934N6B8</accession>
<dbReference type="Proteomes" id="UP000606991">
    <property type="component" value="Unassembled WGS sequence"/>
</dbReference>
<dbReference type="EMBL" id="QHBU01000282">
    <property type="protein sequence ID" value="PZR77789.1"/>
    <property type="molecule type" value="Genomic_DNA"/>
</dbReference>
<dbReference type="SUPFAM" id="SSF50475">
    <property type="entry name" value="FMN-binding split barrel"/>
    <property type="match status" value="1"/>
</dbReference>
<proteinExistence type="predicted"/>
<sequence>MKTSPRAAVDLTPFRDAAARFASGVTVAAAAHRGMHHAITATAFASLSLEPPMVLLALDRAGQLIGLVRDSGHVGLSVLSAEQETIGRRASTRGRALQPLVDEAPTTTAVTGAPLLLGALAWFDCEVESISEHGDHAIIVGRVVAAASTDGEPLLYFARRYHRLGPQLGDAAVKR</sequence>
<dbReference type="InterPro" id="IPR012349">
    <property type="entry name" value="Split_barrel_FMN-bd"/>
</dbReference>
<dbReference type="InterPro" id="IPR050268">
    <property type="entry name" value="NADH-dep_flavin_reductase"/>
</dbReference>
<dbReference type="EMBL" id="JAEKNS010000107">
    <property type="protein sequence ID" value="MBJ7595234.1"/>
    <property type="molecule type" value="Genomic_DNA"/>
</dbReference>
<evidence type="ECO:0000313" key="3">
    <source>
        <dbReference type="EMBL" id="MBJ7595234.1"/>
    </source>
</evidence>
<dbReference type="InterPro" id="IPR002563">
    <property type="entry name" value="Flavin_Rdtase-like_dom"/>
</dbReference>
<dbReference type="PANTHER" id="PTHR30466:SF1">
    <property type="entry name" value="FMN REDUCTASE (NADH) RUTF"/>
    <property type="match status" value="1"/>
</dbReference>
<dbReference type="Gene3D" id="2.30.110.10">
    <property type="entry name" value="Electron Transport, Fmn-binding Protein, Chain A"/>
    <property type="match status" value="1"/>
</dbReference>
<evidence type="ECO:0000259" key="2">
    <source>
        <dbReference type="SMART" id="SM00903"/>
    </source>
</evidence>
<dbReference type="AlphaFoldDB" id="A0A2W5YXW1"/>
<reference evidence="3 6" key="3">
    <citation type="submission" date="2020-10" db="EMBL/GenBank/DDBJ databases">
        <title>Ca. Dormibacterota MAGs.</title>
        <authorList>
            <person name="Montgomery K."/>
        </authorList>
    </citation>
    <scope>NUCLEOTIDE SEQUENCE [LARGE SCALE GENOMIC DNA]</scope>
    <source>
        <strain evidence="3">SC8812_S17_18</strain>
    </source>
</reference>
<keyword evidence="1" id="KW-0560">Oxidoreductase</keyword>
<name>A0A2W5YXW1_9BACT</name>
<accession>A0A2W5YXW1</accession>
<evidence type="ECO:0000256" key="1">
    <source>
        <dbReference type="ARBA" id="ARBA00023002"/>
    </source>
</evidence>
<dbReference type="RefSeq" id="WP_337312155.1">
    <property type="nucleotide sequence ID" value="NZ_JAEKNS010000107.1"/>
</dbReference>
<dbReference type="SMART" id="SM00903">
    <property type="entry name" value="Flavin_Reduct"/>
    <property type="match status" value="1"/>
</dbReference>
<evidence type="ECO:0000313" key="6">
    <source>
        <dbReference type="Proteomes" id="UP000606991"/>
    </source>
</evidence>
<dbReference type="GO" id="GO:0042602">
    <property type="term" value="F:riboflavin reductase (NADPH) activity"/>
    <property type="evidence" value="ECO:0007669"/>
    <property type="project" value="TreeGrafter"/>
</dbReference>
<feature type="domain" description="Flavin reductase like" evidence="2">
    <location>
        <begin position="18"/>
        <end position="163"/>
    </location>
</feature>
<reference evidence="4" key="2">
    <citation type="submission" date="2018-05" db="EMBL/GenBank/DDBJ databases">
        <authorList>
            <person name="Ferrari B."/>
        </authorList>
    </citation>
    <scope>NUCLEOTIDE SEQUENCE</scope>
    <source>
        <strain evidence="4">RRmetagenome_bin12</strain>
    </source>
</reference>
<dbReference type="Pfam" id="PF01613">
    <property type="entry name" value="Flavin_Reduct"/>
    <property type="match status" value="1"/>
</dbReference>
<dbReference type="Proteomes" id="UP000248724">
    <property type="component" value="Unassembled WGS sequence"/>
</dbReference>
<reference evidence="4 5" key="1">
    <citation type="journal article" date="2017" name="Nature">
        <title>Atmospheric trace gases support primary production in Antarctic desert surface soil.</title>
        <authorList>
            <person name="Ji M."/>
            <person name="Greening C."/>
            <person name="Vanwonterghem I."/>
            <person name="Carere C.R."/>
            <person name="Bay S.K."/>
            <person name="Steen J.A."/>
            <person name="Montgomery K."/>
            <person name="Lines T."/>
            <person name="Beardall J."/>
            <person name="van Dorst J."/>
            <person name="Snape I."/>
            <person name="Stott M.B."/>
            <person name="Hugenholtz P."/>
            <person name="Ferrari B.C."/>
        </authorList>
    </citation>
    <scope>NUCLEOTIDE SEQUENCE [LARGE SCALE GENOMIC DNA]</scope>
    <source>
        <strain evidence="4">RRmetagenome_bin12</strain>
    </source>
</reference>
<protein>
    <submittedName>
        <fullName evidence="3 4">Flavin reductase</fullName>
    </submittedName>
</protein>
<dbReference type="PANTHER" id="PTHR30466">
    <property type="entry name" value="FLAVIN REDUCTASE"/>
    <property type="match status" value="1"/>
</dbReference>
<gene>
    <name evidence="4" type="ORF">DLM65_14900</name>
    <name evidence="3" type="ORF">JF886_10310</name>
</gene>
<evidence type="ECO:0000313" key="4">
    <source>
        <dbReference type="EMBL" id="PZR77789.1"/>
    </source>
</evidence>
<dbReference type="GO" id="GO:0010181">
    <property type="term" value="F:FMN binding"/>
    <property type="evidence" value="ECO:0007669"/>
    <property type="project" value="InterPro"/>
</dbReference>